<proteinExistence type="predicted"/>
<organism evidence="1 2">
    <name type="scientific">Phanerochaete carnosa (strain HHB-10118-sp)</name>
    <name type="common">White-rot fungus</name>
    <name type="synonym">Peniophora carnosa</name>
    <dbReference type="NCBI Taxonomy" id="650164"/>
    <lineage>
        <taxon>Eukaryota</taxon>
        <taxon>Fungi</taxon>
        <taxon>Dikarya</taxon>
        <taxon>Basidiomycota</taxon>
        <taxon>Agaricomycotina</taxon>
        <taxon>Agaricomycetes</taxon>
        <taxon>Polyporales</taxon>
        <taxon>Phanerochaetaceae</taxon>
        <taxon>Phanerochaete</taxon>
    </lineage>
</organism>
<gene>
    <name evidence="1" type="ORF">PHACADRAFT_201303</name>
</gene>
<evidence type="ECO:0000313" key="1">
    <source>
        <dbReference type="EMBL" id="EKM49592.1"/>
    </source>
</evidence>
<accession>K5WH94</accession>
<protein>
    <submittedName>
        <fullName evidence="1">Uncharacterized protein</fullName>
    </submittedName>
</protein>
<dbReference type="KEGG" id="pco:PHACADRAFT_201303"/>
<dbReference type="EMBL" id="JH930480">
    <property type="protein sequence ID" value="EKM49592.1"/>
    <property type="molecule type" value="Genomic_DNA"/>
</dbReference>
<dbReference type="RefSeq" id="XP_007401656.1">
    <property type="nucleotide sequence ID" value="XM_007401594.1"/>
</dbReference>
<sequence>MSTTPPTRTEIMNVFMILAMQNQYNSQVNGSGVNGGNHGNNGYLQMPTYSLSYSGPYHPDQLAQMYNMSAELQHPDASDYNVTEQTWSTNSYLSVWLTSHSLQRLSLLDSNFFSSYGGMFWNTTHQQHYQGAAAASFVHLPILLPDKSSTDYLQTLQYNDTELLFNAYLHLPMPPPALDDLLKNALGSLPPHLPMLSHK</sequence>
<dbReference type="AlphaFoldDB" id="K5WH94"/>
<reference evidence="1 2" key="1">
    <citation type="journal article" date="2012" name="BMC Genomics">
        <title>Comparative genomics of the white-rot fungi, Phanerochaete carnosa and P. chrysosporium, to elucidate the genetic basis of the distinct wood types they colonize.</title>
        <authorList>
            <person name="Suzuki H."/>
            <person name="MacDonald J."/>
            <person name="Syed K."/>
            <person name="Salamov A."/>
            <person name="Hori C."/>
            <person name="Aerts A."/>
            <person name="Henrissat B."/>
            <person name="Wiebenga A."/>
            <person name="vanKuyk P.A."/>
            <person name="Barry K."/>
            <person name="Lindquist E."/>
            <person name="LaButti K."/>
            <person name="Lapidus A."/>
            <person name="Lucas S."/>
            <person name="Coutinho P."/>
            <person name="Gong Y."/>
            <person name="Samejima M."/>
            <person name="Mahadevan R."/>
            <person name="Abou-Zaid M."/>
            <person name="de Vries R.P."/>
            <person name="Igarashi K."/>
            <person name="Yadav J.S."/>
            <person name="Grigoriev I.V."/>
            <person name="Master E.R."/>
        </authorList>
    </citation>
    <scope>NUCLEOTIDE SEQUENCE [LARGE SCALE GENOMIC DNA]</scope>
    <source>
        <strain evidence="1 2">HHB-10118-sp</strain>
    </source>
</reference>
<evidence type="ECO:0000313" key="2">
    <source>
        <dbReference type="Proteomes" id="UP000008370"/>
    </source>
</evidence>
<dbReference type="InParanoid" id="K5WH94"/>
<name>K5WH94_PHACS</name>
<dbReference type="GeneID" id="18911596"/>
<keyword evidence="2" id="KW-1185">Reference proteome</keyword>
<dbReference type="OrthoDB" id="2816090at2759"/>
<dbReference type="HOGENOM" id="CLU_1372628_0_0_1"/>
<dbReference type="Proteomes" id="UP000008370">
    <property type="component" value="Unassembled WGS sequence"/>
</dbReference>